<keyword evidence="3" id="KW-0833">Ubl conjugation pathway</keyword>
<comment type="similarity">
    <text evidence="5">Belongs to the fem-1 family.</text>
</comment>
<dbReference type="AlphaFoldDB" id="A0A5E4MM61"/>
<accession>A0A5E4MM61</accession>
<evidence type="ECO:0000313" key="8">
    <source>
        <dbReference type="Proteomes" id="UP000325440"/>
    </source>
</evidence>
<dbReference type="Proteomes" id="UP000325440">
    <property type="component" value="Unassembled WGS sequence"/>
</dbReference>
<feature type="repeat" description="ANK" evidence="6">
    <location>
        <begin position="60"/>
        <end position="92"/>
    </location>
</feature>
<feature type="repeat" description="ANK" evidence="6">
    <location>
        <begin position="395"/>
        <end position="426"/>
    </location>
</feature>
<keyword evidence="2" id="KW-0677">Repeat</keyword>
<evidence type="ECO:0000313" key="7">
    <source>
        <dbReference type="EMBL" id="VVC30500.1"/>
    </source>
</evidence>
<dbReference type="EMBL" id="CABPRJ010000520">
    <property type="protein sequence ID" value="VVC30500.1"/>
    <property type="molecule type" value="Genomic_DNA"/>
</dbReference>
<dbReference type="PANTHER" id="PTHR24173">
    <property type="entry name" value="ANKYRIN REPEAT CONTAINING"/>
    <property type="match status" value="1"/>
</dbReference>
<name>A0A5E4MM61_9HEMI</name>
<dbReference type="InterPro" id="IPR002110">
    <property type="entry name" value="Ankyrin_rpt"/>
</dbReference>
<gene>
    <name evidence="7" type="ORF">CINCED_3A007650</name>
</gene>
<evidence type="ECO:0000256" key="5">
    <source>
        <dbReference type="ARBA" id="ARBA00038500"/>
    </source>
</evidence>
<evidence type="ECO:0000256" key="1">
    <source>
        <dbReference type="ARBA" id="ARBA00004906"/>
    </source>
</evidence>
<evidence type="ECO:0008006" key="9">
    <source>
        <dbReference type="Google" id="ProtNLM"/>
    </source>
</evidence>
<dbReference type="SUPFAM" id="SSF48403">
    <property type="entry name" value="Ankyrin repeat"/>
    <property type="match status" value="1"/>
</dbReference>
<dbReference type="Pfam" id="PF12796">
    <property type="entry name" value="Ank_2"/>
    <property type="match status" value="1"/>
</dbReference>
<evidence type="ECO:0000256" key="6">
    <source>
        <dbReference type="PROSITE-ProRule" id="PRU00023"/>
    </source>
</evidence>
<comment type="pathway">
    <text evidence="1">Protein modification; protein ubiquitination.</text>
</comment>
<dbReference type="InterPro" id="IPR011990">
    <property type="entry name" value="TPR-like_helical_dom_sf"/>
</dbReference>
<dbReference type="Pfam" id="PF00023">
    <property type="entry name" value="Ank"/>
    <property type="match status" value="2"/>
</dbReference>
<proteinExistence type="inferred from homology"/>
<sequence>MIACYKGHFKIANYLLLLKADINKKSVKGNTALHDCAESGSLDIFKMLIQNGAKMEVDSYGMTPLLAACVTGHADIVDYLVKSNNLVSRTEKIEALELLGATYIDKKRDLIGGFDLWKQAMDLRFNIDDEQDIPKPDNALPIEAYEWAQEVKNHEELNELLSEPDEMRMQVCLMFHHHILPIKALLVRERILGPTHPDTSYYVRYRGAVYADAGKFTRCISLWNHALDIQRGSLESCHQMTVSSFFSFAELFSFMSDACATNDDNGYRQVPALLTFEDVIQVLVKAINELCEPKELPYAIDLSPRLLLISLDLFNMALKLIRNDEHSHLTHRLLYRLNKCNILGHLGQTALHLASARKTALAVSRHPQTGSSDDSTLLLRALLKIGANPNARDDEGNTPLHLVAAKDSLIIQLLLGSGAHYDAVNAAGRTFCDMRKATPHNPLYHTSLACHAARVIRKNRIPFVGHIPVTLYEFVEKH</sequence>
<evidence type="ECO:0000256" key="3">
    <source>
        <dbReference type="ARBA" id="ARBA00022786"/>
    </source>
</evidence>
<keyword evidence="8" id="KW-1185">Reference proteome</keyword>
<dbReference type="InterPro" id="IPR036770">
    <property type="entry name" value="Ankyrin_rpt-contain_sf"/>
</dbReference>
<dbReference type="OrthoDB" id="4429489at2759"/>
<feature type="repeat" description="ANK" evidence="6">
    <location>
        <begin position="28"/>
        <end position="60"/>
    </location>
</feature>
<reference evidence="7 8" key="1">
    <citation type="submission" date="2019-08" db="EMBL/GenBank/DDBJ databases">
        <authorList>
            <person name="Alioto T."/>
            <person name="Alioto T."/>
            <person name="Gomez Garrido J."/>
        </authorList>
    </citation>
    <scope>NUCLEOTIDE SEQUENCE [LARGE SCALE GENOMIC DNA]</scope>
</reference>
<evidence type="ECO:0000256" key="4">
    <source>
        <dbReference type="ARBA" id="ARBA00023043"/>
    </source>
</evidence>
<dbReference type="Gene3D" id="1.25.40.10">
    <property type="entry name" value="Tetratricopeptide repeat domain"/>
    <property type="match status" value="1"/>
</dbReference>
<dbReference type="PANTHER" id="PTHR24173:SF85">
    <property type="entry name" value="PROTEIN FEM-1 HOMOLOG CG6966"/>
    <property type="match status" value="1"/>
</dbReference>
<protein>
    <recommendedName>
        <fullName evidence="9">Ankyrin repeat-containing domain,Ankyrin repeat</fullName>
    </recommendedName>
</protein>
<keyword evidence="4 6" id="KW-0040">ANK repeat</keyword>
<dbReference type="PRINTS" id="PR01415">
    <property type="entry name" value="ANKYRIN"/>
</dbReference>
<dbReference type="PROSITE" id="PS50088">
    <property type="entry name" value="ANK_REPEAT"/>
    <property type="match status" value="3"/>
</dbReference>
<evidence type="ECO:0000256" key="2">
    <source>
        <dbReference type="ARBA" id="ARBA00022737"/>
    </source>
</evidence>
<organism evidence="7 8">
    <name type="scientific">Cinara cedri</name>
    <dbReference type="NCBI Taxonomy" id="506608"/>
    <lineage>
        <taxon>Eukaryota</taxon>
        <taxon>Metazoa</taxon>
        <taxon>Ecdysozoa</taxon>
        <taxon>Arthropoda</taxon>
        <taxon>Hexapoda</taxon>
        <taxon>Insecta</taxon>
        <taxon>Pterygota</taxon>
        <taxon>Neoptera</taxon>
        <taxon>Paraneoptera</taxon>
        <taxon>Hemiptera</taxon>
        <taxon>Sternorrhyncha</taxon>
        <taxon>Aphidomorpha</taxon>
        <taxon>Aphidoidea</taxon>
        <taxon>Aphididae</taxon>
        <taxon>Lachninae</taxon>
        <taxon>Cinara</taxon>
    </lineage>
</organism>
<dbReference type="SMART" id="SM00248">
    <property type="entry name" value="ANK"/>
    <property type="match status" value="5"/>
</dbReference>
<dbReference type="PROSITE" id="PS50297">
    <property type="entry name" value="ANK_REP_REGION"/>
    <property type="match status" value="1"/>
</dbReference>
<dbReference type="Gene3D" id="1.25.40.20">
    <property type="entry name" value="Ankyrin repeat-containing domain"/>
    <property type="match status" value="2"/>
</dbReference>